<evidence type="ECO:0000313" key="1">
    <source>
        <dbReference type="EMBL" id="WIX78114.1"/>
    </source>
</evidence>
<organism evidence="1 2">
    <name type="scientific">Amycolatopsis carbonis</name>
    <dbReference type="NCBI Taxonomy" id="715471"/>
    <lineage>
        <taxon>Bacteria</taxon>
        <taxon>Bacillati</taxon>
        <taxon>Actinomycetota</taxon>
        <taxon>Actinomycetes</taxon>
        <taxon>Pseudonocardiales</taxon>
        <taxon>Pseudonocardiaceae</taxon>
        <taxon>Amycolatopsis</taxon>
    </lineage>
</organism>
<sequence length="375" mass="41096">MTTAVGAPAQHTTHRRLLAEVGAGRTPQAELDAIVVPNGRDEHALDHTWTIARELDAPVLLLCSQKASADRVVLAAKKARVRAFAIDTDGLPPGVLPRFAASRLLREHKLLRGADTSLKRNLGLLVAGLAGWQRVLFLDDDITLPRPADLREAAGLLGDHAAVGLTNTGMPDNSVVCHAYRESGGRQDTFVGGGALVVGERCFDSFFPDLYNEDWFFLLGDSGLRSTALTGSAHQAEYDPYNQVRAESEELGDTLAEGVYGLLDQGLGLSAATESYWTRFLEVRRNFIRTALLQVSEAAGLDFDRRDNMTEALRTALRRNEEMITPKLCADYLRAWQDDRETWCEHVANLHEGHVNGDVDTAFQVLGIADLVLRS</sequence>
<dbReference type="AlphaFoldDB" id="A0A9Y2MWM1"/>
<proteinExistence type="predicted"/>
<accession>A0A9Y2MWM1</accession>
<reference evidence="1 2" key="1">
    <citation type="submission" date="2023-06" db="EMBL/GenBank/DDBJ databases">
        <authorList>
            <person name="Oyuntsetseg B."/>
            <person name="Kim S.B."/>
        </authorList>
    </citation>
    <scope>NUCLEOTIDE SEQUENCE [LARGE SCALE GENOMIC DNA]</scope>
    <source>
        <strain evidence="1 2">2-15</strain>
    </source>
</reference>
<dbReference type="RefSeq" id="WP_285968846.1">
    <property type="nucleotide sequence ID" value="NZ_CP127294.1"/>
</dbReference>
<dbReference type="KEGG" id="acab:QRX50_43160"/>
<protein>
    <submittedName>
        <fullName evidence="1">Uncharacterized protein</fullName>
    </submittedName>
</protein>
<dbReference type="EMBL" id="CP127294">
    <property type="protein sequence ID" value="WIX78114.1"/>
    <property type="molecule type" value="Genomic_DNA"/>
</dbReference>
<evidence type="ECO:0000313" key="2">
    <source>
        <dbReference type="Proteomes" id="UP001236014"/>
    </source>
</evidence>
<name>A0A9Y2MWM1_9PSEU</name>
<gene>
    <name evidence="1" type="ORF">QRX50_43160</name>
</gene>
<dbReference type="Proteomes" id="UP001236014">
    <property type="component" value="Chromosome"/>
</dbReference>
<keyword evidence="2" id="KW-1185">Reference proteome</keyword>